<reference evidence="2 3" key="1">
    <citation type="journal article" date="2023" name="PLoS ONE">
        <title>Cytospora paraplurivora sp. nov. isolated from orchards with fruit tree decline syndrome in Ontario, Canada.</title>
        <authorList>
            <person name="Ilyukhin E."/>
            <person name="Nguyen H.D.T."/>
            <person name="Castle A.J."/>
            <person name="Ellouze W."/>
        </authorList>
    </citation>
    <scope>NUCLEOTIDE SEQUENCE [LARGE SCALE GENOMIC DNA]</scope>
    <source>
        <strain evidence="2 3">FDS-564</strain>
    </source>
</reference>
<proteinExistence type="predicted"/>
<accession>A0AAN9YIZ9</accession>
<evidence type="ECO:0000256" key="1">
    <source>
        <dbReference type="SAM" id="MobiDB-lite"/>
    </source>
</evidence>
<name>A0AAN9YIZ9_9PEZI</name>
<gene>
    <name evidence="2" type="ORF">SLS53_003691</name>
</gene>
<feature type="region of interest" description="Disordered" evidence="1">
    <location>
        <begin position="1"/>
        <end position="76"/>
    </location>
</feature>
<sequence>MTPETMAAGMDMSTTDGPAASSVATRTQADNTSIMTSLPSAIMPPDVSASLSGSSTPSTLVLDTMRPPSPSSSKTWAVVTPGVVSGATTSGKAMSTGSSPATASSTGATKINGMGSEYSRVSMGLLALGVVVSAVMQL</sequence>
<dbReference type="EMBL" id="JAJSPL020000011">
    <property type="protein sequence ID" value="KAK7744170.1"/>
    <property type="molecule type" value="Genomic_DNA"/>
</dbReference>
<protein>
    <submittedName>
        <fullName evidence="2">Uncharacterized protein</fullName>
    </submittedName>
</protein>
<dbReference type="AlphaFoldDB" id="A0AAN9YIZ9"/>
<evidence type="ECO:0000313" key="2">
    <source>
        <dbReference type="EMBL" id="KAK7744170.1"/>
    </source>
</evidence>
<feature type="compositionally biased region" description="Low complexity" evidence="1">
    <location>
        <begin position="93"/>
        <end position="106"/>
    </location>
</feature>
<feature type="region of interest" description="Disordered" evidence="1">
    <location>
        <begin position="87"/>
        <end position="106"/>
    </location>
</feature>
<evidence type="ECO:0000313" key="3">
    <source>
        <dbReference type="Proteomes" id="UP001320245"/>
    </source>
</evidence>
<organism evidence="2 3">
    <name type="scientific">Cytospora paraplurivora</name>
    <dbReference type="NCBI Taxonomy" id="2898453"/>
    <lineage>
        <taxon>Eukaryota</taxon>
        <taxon>Fungi</taxon>
        <taxon>Dikarya</taxon>
        <taxon>Ascomycota</taxon>
        <taxon>Pezizomycotina</taxon>
        <taxon>Sordariomycetes</taxon>
        <taxon>Sordariomycetidae</taxon>
        <taxon>Diaporthales</taxon>
        <taxon>Cytosporaceae</taxon>
        <taxon>Cytospora</taxon>
    </lineage>
</organism>
<feature type="compositionally biased region" description="Polar residues" evidence="1">
    <location>
        <begin position="12"/>
        <end position="39"/>
    </location>
</feature>
<dbReference type="Proteomes" id="UP001320245">
    <property type="component" value="Unassembled WGS sequence"/>
</dbReference>
<comment type="caution">
    <text evidence="2">The sequence shown here is derived from an EMBL/GenBank/DDBJ whole genome shotgun (WGS) entry which is preliminary data.</text>
</comment>
<feature type="compositionally biased region" description="Low complexity" evidence="1">
    <location>
        <begin position="47"/>
        <end position="62"/>
    </location>
</feature>
<keyword evidence="3" id="KW-1185">Reference proteome</keyword>